<protein>
    <submittedName>
        <fullName evidence="2">Uncharacterized protein</fullName>
    </submittedName>
</protein>
<dbReference type="RefSeq" id="WP_243493898.1">
    <property type="nucleotide sequence ID" value="NZ_CP063361.1"/>
</dbReference>
<reference evidence="2 3" key="1">
    <citation type="submission" date="2020-10" db="EMBL/GenBank/DDBJ databases">
        <title>Genome analysis of Massilia species.</title>
        <authorList>
            <person name="Jung D.-H."/>
        </authorList>
    </citation>
    <scope>NUCLEOTIDE SEQUENCE [LARGE SCALE GENOMIC DNA]</scope>
    <source>
        <strain evidence="3">sipir</strain>
    </source>
</reference>
<evidence type="ECO:0000256" key="1">
    <source>
        <dbReference type="SAM" id="MobiDB-lite"/>
    </source>
</evidence>
<feature type="compositionally biased region" description="Polar residues" evidence="1">
    <location>
        <begin position="125"/>
        <end position="148"/>
    </location>
</feature>
<dbReference type="Proteomes" id="UP000831532">
    <property type="component" value="Chromosome"/>
</dbReference>
<dbReference type="EMBL" id="CP063361">
    <property type="protein sequence ID" value="UOD32858.1"/>
    <property type="molecule type" value="Genomic_DNA"/>
</dbReference>
<evidence type="ECO:0000313" key="2">
    <source>
        <dbReference type="EMBL" id="UOD32858.1"/>
    </source>
</evidence>
<name>A0ABY4AJS4_9BURK</name>
<feature type="region of interest" description="Disordered" evidence="1">
    <location>
        <begin position="119"/>
        <end position="148"/>
    </location>
</feature>
<accession>A0ABY4AJS4</accession>
<proteinExistence type="predicted"/>
<organism evidence="2 3">
    <name type="scientific">Massilia violaceinigra</name>
    <dbReference type="NCBI Taxonomy" id="2045208"/>
    <lineage>
        <taxon>Bacteria</taxon>
        <taxon>Pseudomonadati</taxon>
        <taxon>Pseudomonadota</taxon>
        <taxon>Betaproteobacteria</taxon>
        <taxon>Burkholderiales</taxon>
        <taxon>Oxalobacteraceae</taxon>
        <taxon>Telluria group</taxon>
        <taxon>Massilia</taxon>
    </lineage>
</organism>
<sequence length="148" mass="16907">MNGKTSQEVTETFTILEKIMSTWTEESKDICEVKIDDFLGDLTKRGWRRNDIFKLLQETYAPARPPLPDGASIYLGGVEDSITGYLHPDCIMRFADENIENIEELTAYVRSAQWKKRRTHERSNEIQAQELSASDQSSLPSKSKNASF</sequence>
<gene>
    <name evidence="2" type="ORF">INH39_15050</name>
</gene>
<evidence type="ECO:0000313" key="3">
    <source>
        <dbReference type="Proteomes" id="UP000831532"/>
    </source>
</evidence>
<keyword evidence="3" id="KW-1185">Reference proteome</keyword>